<sequence>MDKNKKWMMIGALLLAFAAVKLGMLYIWNKRQPQAQDVSAQCDVRKGCVLPGGATVKFSEPLSAKAPFNIEINHVPQDVQSVYLSFSMSNMDMGFNRYDLKKQAGGVWRAENVRLPICTDNRHDYLADIHINGRVFQTGFTAE</sequence>
<keyword evidence="2" id="KW-1185">Reference proteome</keyword>
<dbReference type="EMBL" id="LR134313">
    <property type="protein sequence ID" value="VEF02205.1"/>
    <property type="molecule type" value="Genomic_DNA"/>
</dbReference>
<reference evidence="1 2" key="1">
    <citation type="submission" date="2018-12" db="EMBL/GenBank/DDBJ databases">
        <authorList>
            <consortium name="Pathogen Informatics"/>
        </authorList>
    </citation>
    <scope>NUCLEOTIDE SEQUENCE [LARGE SCALE GENOMIC DNA]</scope>
    <source>
        <strain evidence="1 2">NCTC10296</strain>
    </source>
</reference>
<protein>
    <submittedName>
        <fullName evidence="1">Secreted protein</fullName>
    </submittedName>
</protein>
<gene>
    <name evidence="1" type="ORF">NCTC10296_01676</name>
</gene>
<evidence type="ECO:0000313" key="2">
    <source>
        <dbReference type="Proteomes" id="UP000279284"/>
    </source>
</evidence>
<evidence type="ECO:0000313" key="1">
    <source>
        <dbReference type="EMBL" id="VEF02205.1"/>
    </source>
</evidence>
<dbReference type="OrthoDB" id="9134483at2"/>
<dbReference type="Proteomes" id="UP000279284">
    <property type="component" value="Chromosome"/>
</dbReference>
<dbReference type="AlphaFoldDB" id="A0A448D9E8"/>
<dbReference type="STRING" id="493.BWD07_10175"/>
<organism evidence="1 2">
    <name type="scientific">Neisseria canis</name>
    <dbReference type="NCBI Taxonomy" id="493"/>
    <lineage>
        <taxon>Bacteria</taxon>
        <taxon>Pseudomonadati</taxon>
        <taxon>Pseudomonadota</taxon>
        <taxon>Betaproteobacteria</taxon>
        <taxon>Neisseriales</taxon>
        <taxon>Neisseriaceae</taxon>
        <taxon>Neisseria</taxon>
    </lineage>
</organism>
<dbReference type="RefSeq" id="WP_085417308.1">
    <property type="nucleotide sequence ID" value="NZ_CAUJPY010000009.1"/>
</dbReference>
<name>A0A448D9E8_9NEIS</name>
<accession>A0A448D9E8</accession>
<dbReference type="KEGG" id="nci:NCTC10296_01676"/>
<proteinExistence type="predicted"/>